<dbReference type="PANTHER" id="PTHR43578">
    <property type="entry name" value="NADH-QUINONE OXIDOREDUCTASE SUBUNIT F"/>
    <property type="match status" value="1"/>
</dbReference>
<organism evidence="5 6">
    <name type="scientific">Anaerobacterium chartisolvens</name>
    <dbReference type="NCBI Taxonomy" id="1297424"/>
    <lineage>
        <taxon>Bacteria</taxon>
        <taxon>Bacillati</taxon>
        <taxon>Bacillota</taxon>
        <taxon>Clostridia</taxon>
        <taxon>Eubacteriales</taxon>
        <taxon>Oscillospiraceae</taxon>
        <taxon>Anaerobacterium</taxon>
    </lineage>
</organism>
<protein>
    <submittedName>
        <fullName evidence="5">NADH-quinone oxidoreductase subunit F</fullName>
    </submittedName>
</protein>
<evidence type="ECO:0000313" key="5">
    <source>
        <dbReference type="EMBL" id="RCX09930.1"/>
    </source>
</evidence>
<sequence length="420" mass="45545">MSILKRNYPPATALINAKKLGKNKAIELVKAIGLREYGVYNNRFVADEWGDFESGSQKPEKILGALNNSDTEYMLLEVIRENTSAVIEGLAIAAYLSGANAVEVVLPYEGKDLTEKVCEAFKDFDLAFSISYGMVNVRAVGNSIIHHFETSAAITALFEDSCSYMKTAVAAVKKYGDTIDKAVEFPYGKTIAEIAGIDENAGIKAIAVGSTLYGVSAFSLVVDEVFPLENGVITLYDSKCCIADQAEKAALEVRKTGCGKCTFCREGAIQIHTMFKNITGAKGKATDIGMIKEIGEAMRFSSLCSIGLTGANFALSSLQSFGDEVEAHIRRKKCPAESCSAFMNVYIAPSICDGCGDCLDVCEADCIEGKPGFIHMIDEFDCTKCGKCIEVCRQKAIIKTKGRIPKLPERLTRVGKFNKR</sequence>
<reference evidence="5 6" key="1">
    <citation type="submission" date="2018-07" db="EMBL/GenBank/DDBJ databases">
        <title>Genomic Encyclopedia of Type Strains, Phase IV (KMG-IV): sequencing the most valuable type-strain genomes for metagenomic binning, comparative biology and taxonomic classification.</title>
        <authorList>
            <person name="Goeker M."/>
        </authorList>
    </citation>
    <scope>NUCLEOTIDE SEQUENCE [LARGE SCALE GENOMIC DNA]</scope>
    <source>
        <strain evidence="5 6">DSM 27016</strain>
    </source>
</reference>
<dbReference type="Proteomes" id="UP000253034">
    <property type="component" value="Unassembled WGS sequence"/>
</dbReference>
<evidence type="ECO:0000256" key="2">
    <source>
        <dbReference type="ARBA" id="ARBA00023004"/>
    </source>
</evidence>
<comment type="caution">
    <text evidence="5">The sequence shown here is derived from an EMBL/GenBank/DDBJ whole genome shotgun (WGS) entry which is preliminary data.</text>
</comment>
<dbReference type="SUPFAM" id="SSF140490">
    <property type="entry name" value="Nqo1C-terminal domain-like"/>
    <property type="match status" value="1"/>
</dbReference>
<keyword evidence="2" id="KW-0408">Iron</keyword>
<evidence type="ECO:0000256" key="1">
    <source>
        <dbReference type="ARBA" id="ARBA00022723"/>
    </source>
</evidence>
<dbReference type="PROSITE" id="PS51379">
    <property type="entry name" value="4FE4S_FER_2"/>
    <property type="match status" value="2"/>
</dbReference>
<dbReference type="Gene3D" id="3.30.70.20">
    <property type="match status" value="1"/>
</dbReference>
<keyword evidence="3" id="KW-0411">Iron-sulfur</keyword>
<dbReference type="GO" id="GO:0051539">
    <property type="term" value="F:4 iron, 4 sulfur cluster binding"/>
    <property type="evidence" value="ECO:0007669"/>
    <property type="project" value="InterPro"/>
</dbReference>
<dbReference type="Pfam" id="PF10589">
    <property type="entry name" value="NADH_4Fe-4S"/>
    <property type="match status" value="1"/>
</dbReference>
<evidence type="ECO:0000313" key="6">
    <source>
        <dbReference type="Proteomes" id="UP000253034"/>
    </source>
</evidence>
<dbReference type="EMBL" id="QPJT01000032">
    <property type="protein sequence ID" value="RCX09930.1"/>
    <property type="molecule type" value="Genomic_DNA"/>
</dbReference>
<feature type="domain" description="4Fe-4S ferredoxin-type" evidence="4">
    <location>
        <begin position="343"/>
        <end position="372"/>
    </location>
</feature>
<dbReference type="Pfam" id="PF00037">
    <property type="entry name" value="Fer4"/>
    <property type="match status" value="1"/>
</dbReference>
<dbReference type="InterPro" id="IPR037207">
    <property type="entry name" value="Nuop51_4Fe4S-bd_sf"/>
</dbReference>
<name>A0A369AKP5_9FIRM</name>
<gene>
    <name evidence="5" type="ORF">DFR58_13224</name>
</gene>
<dbReference type="PANTHER" id="PTHR43578:SF3">
    <property type="entry name" value="NADH-QUINONE OXIDOREDUCTASE SUBUNIT F"/>
    <property type="match status" value="1"/>
</dbReference>
<evidence type="ECO:0000256" key="3">
    <source>
        <dbReference type="ARBA" id="ARBA00023014"/>
    </source>
</evidence>
<keyword evidence="1" id="KW-0479">Metal-binding</keyword>
<dbReference type="InterPro" id="IPR019575">
    <property type="entry name" value="Nuop51_4Fe4S-bd"/>
</dbReference>
<dbReference type="RefSeq" id="WP_114299678.1">
    <property type="nucleotide sequence ID" value="NZ_QPJT01000032.1"/>
</dbReference>
<feature type="domain" description="4Fe-4S ferredoxin-type" evidence="4">
    <location>
        <begin position="373"/>
        <end position="402"/>
    </location>
</feature>
<dbReference type="AlphaFoldDB" id="A0A369AKP5"/>
<dbReference type="GO" id="GO:0046872">
    <property type="term" value="F:metal ion binding"/>
    <property type="evidence" value="ECO:0007669"/>
    <property type="project" value="UniProtKB-KW"/>
</dbReference>
<accession>A0A369AKP5</accession>
<dbReference type="Gene3D" id="1.20.1440.230">
    <property type="entry name" value="NADH-ubiquinone oxidoreductase 51kDa subunit, iron-sulphur binding domain"/>
    <property type="match status" value="1"/>
</dbReference>
<proteinExistence type="predicted"/>
<dbReference type="InterPro" id="IPR017896">
    <property type="entry name" value="4Fe4S_Fe-S-bd"/>
</dbReference>
<evidence type="ECO:0000259" key="4">
    <source>
        <dbReference type="PROSITE" id="PS51379"/>
    </source>
</evidence>
<keyword evidence="6" id="KW-1185">Reference proteome</keyword>
<dbReference type="SUPFAM" id="SSF54862">
    <property type="entry name" value="4Fe-4S ferredoxins"/>
    <property type="match status" value="1"/>
</dbReference>